<dbReference type="Pfam" id="PF25019">
    <property type="entry name" value="LRR_R13L1-DRL21"/>
    <property type="match status" value="1"/>
</dbReference>
<dbReference type="Gene3D" id="3.80.10.10">
    <property type="entry name" value="Ribonuclease Inhibitor"/>
    <property type="match status" value="2"/>
</dbReference>
<evidence type="ECO:0000259" key="5">
    <source>
        <dbReference type="Pfam" id="PF00931"/>
    </source>
</evidence>
<evidence type="ECO:0000256" key="4">
    <source>
        <dbReference type="ARBA" id="ARBA00022840"/>
    </source>
</evidence>
<dbReference type="InterPro" id="IPR027417">
    <property type="entry name" value="P-loop_NTPase"/>
</dbReference>
<dbReference type="PRINTS" id="PR00364">
    <property type="entry name" value="DISEASERSIST"/>
</dbReference>
<dbReference type="EMBL" id="JAIVGD010000026">
    <property type="protein sequence ID" value="KAH0741414.1"/>
    <property type="molecule type" value="Genomic_DNA"/>
</dbReference>
<name>A0ABQ7U396_SOLTU</name>
<dbReference type="InterPro" id="IPR042197">
    <property type="entry name" value="Apaf_helical"/>
</dbReference>
<dbReference type="InterPro" id="IPR001611">
    <property type="entry name" value="Leu-rich_rpt"/>
</dbReference>
<evidence type="ECO:0000259" key="7">
    <source>
        <dbReference type="Pfam" id="PF25019"/>
    </source>
</evidence>
<dbReference type="Pfam" id="PF00931">
    <property type="entry name" value="NB-ARC"/>
    <property type="match status" value="1"/>
</dbReference>
<comment type="caution">
    <text evidence="8">The sequence shown here is derived from an EMBL/GenBank/DDBJ whole genome shotgun (WGS) entry which is preliminary data.</text>
</comment>
<evidence type="ECO:0000259" key="6">
    <source>
        <dbReference type="Pfam" id="PF23559"/>
    </source>
</evidence>
<protein>
    <recommendedName>
        <fullName evidence="10">NB-ARC domain-containing protein</fullName>
    </recommendedName>
</protein>
<keyword evidence="2" id="KW-0547">Nucleotide-binding</keyword>
<dbReference type="PANTHER" id="PTHR36766:SF42">
    <property type="entry name" value="NB-ARC DOMAIN DISEASE RESISTANCE PROTEIN"/>
    <property type="match status" value="1"/>
</dbReference>
<dbReference type="InterPro" id="IPR032675">
    <property type="entry name" value="LRR_dom_sf"/>
</dbReference>
<dbReference type="Pfam" id="PF23559">
    <property type="entry name" value="WHD_DRP"/>
    <property type="match status" value="1"/>
</dbReference>
<keyword evidence="3" id="KW-0611">Plant defense</keyword>
<dbReference type="Proteomes" id="UP000826656">
    <property type="component" value="Unassembled WGS sequence"/>
</dbReference>
<feature type="domain" description="R13L1/DRL21-like LRR repeat region" evidence="7">
    <location>
        <begin position="438"/>
        <end position="560"/>
    </location>
</feature>
<dbReference type="SUPFAM" id="SSF52058">
    <property type="entry name" value="L domain-like"/>
    <property type="match status" value="1"/>
</dbReference>
<evidence type="ECO:0008006" key="10">
    <source>
        <dbReference type="Google" id="ProtNLM"/>
    </source>
</evidence>
<evidence type="ECO:0000313" key="8">
    <source>
        <dbReference type="EMBL" id="KAH0741414.1"/>
    </source>
</evidence>
<keyword evidence="4" id="KW-0067">ATP-binding</keyword>
<proteinExistence type="predicted"/>
<feature type="domain" description="NB-ARC" evidence="5">
    <location>
        <begin position="14"/>
        <end position="158"/>
    </location>
</feature>
<dbReference type="Pfam" id="PF13855">
    <property type="entry name" value="LRR_8"/>
    <property type="match status" value="1"/>
</dbReference>
<dbReference type="InterPro" id="IPR056789">
    <property type="entry name" value="LRR_R13L1-DRL21"/>
</dbReference>
<sequence length="641" mass="72831">MPKSFQSSQYLVWGGLGKTTLAQMVFNDQRVAEHFHPKLWICVSDDFDEKRLIKTIIGNIERSSLDVEDLASFQKKLQELLNGKRYLLVLDDVWNEDQDKWDNLRAVLKVGASGASVLTTTRLEKVGSIMGTLQPYELSNLSQEDCWLLFIQRAFRHQEEISPNFVAIGKEIVKKSGGVPLAAKTLGGLLRFKREKREWEHVRESEIWNLPQDERSIMPALRLSYHHLPLDLRQCFAYCAVFPKDTKMGKKKVISLWMAHGFLLSRRNLELEDVGNEVWNELCLSNTSSSNIREINVESYPHMMMAIGFSDVVSSYSPSLLQKFVSLRVLNLGYSKFEELPTSIGDLVHLRYMDLSNNIEIRSLPKQLCKLQNLQTLDLQYCTRICCLPKETSKLGSLQNILLDGCLSLTCMPPRIGSLTCLKTLGQFVVGRNKGYQLGELGSLNLYGSISTSHLERVKNDKDAKEANLSAKGNLHSLSMSWNYPHRYESEEVKVLEALKPHSNLTSLKFYGFRGFRLPNWMNHSVLKNIVSIVISDCRNCSCLPPFGDLPCLESLELQHGSVEYVEEVDIDVDSGFPTRIRFPSLRKLVIWDYGNLKGLVKKEGGEQFPVLEEMEICYCPILTLSSILGLLLPSQLAIIK</sequence>
<evidence type="ECO:0000256" key="1">
    <source>
        <dbReference type="ARBA" id="ARBA00022614"/>
    </source>
</evidence>
<dbReference type="SUPFAM" id="SSF52540">
    <property type="entry name" value="P-loop containing nucleoside triphosphate hydrolases"/>
    <property type="match status" value="1"/>
</dbReference>
<dbReference type="Gene3D" id="1.10.8.430">
    <property type="entry name" value="Helical domain of apoptotic protease-activating factors"/>
    <property type="match status" value="1"/>
</dbReference>
<accession>A0ABQ7U396</accession>
<organism evidence="8 9">
    <name type="scientific">Solanum tuberosum</name>
    <name type="common">Potato</name>
    <dbReference type="NCBI Taxonomy" id="4113"/>
    <lineage>
        <taxon>Eukaryota</taxon>
        <taxon>Viridiplantae</taxon>
        <taxon>Streptophyta</taxon>
        <taxon>Embryophyta</taxon>
        <taxon>Tracheophyta</taxon>
        <taxon>Spermatophyta</taxon>
        <taxon>Magnoliopsida</taxon>
        <taxon>eudicotyledons</taxon>
        <taxon>Gunneridae</taxon>
        <taxon>Pentapetalae</taxon>
        <taxon>asterids</taxon>
        <taxon>lamiids</taxon>
        <taxon>Solanales</taxon>
        <taxon>Solanaceae</taxon>
        <taxon>Solanoideae</taxon>
        <taxon>Solaneae</taxon>
        <taxon>Solanum</taxon>
    </lineage>
</organism>
<evidence type="ECO:0000256" key="2">
    <source>
        <dbReference type="ARBA" id="ARBA00022741"/>
    </source>
</evidence>
<evidence type="ECO:0000256" key="3">
    <source>
        <dbReference type="ARBA" id="ARBA00022821"/>
    </source>
</evidence>
<feature type="domain" description="Disease resistance protein winged helix" evidence="6">
    <location>
        <begin position="241"/>
        <end position="284"/>
    </location>
</feature>
<dbReference type="InterPro" id="IPR002182">
    <property type="entry name" value="NB-ARC"/>
</dbReference>
<dbReference type="Gene3D" id="3.40.50.300">
    <property type="entry name" value="P-loop containing nucleotide triphosphate hydrolases"/>
    <property type="match status" value="1"/>
</dbReference>
<dbReference type="PANTHER" id="PTHR36766">
    <property type="entry name" value="PLANT BROAD-SPECTRUM MILDEW RESISTANCE PROTEIN RPW8"/>
    <property type="match status" value="1"/>
</dbReference>
<gene>
    <name evidence="8" type="ORF">KY290_034457</name>
</gene>
<evidence type="ECO:0000313" key="9">
    <source>
        <dbReference type="Proteomes" id="UP000826656"/>
    </source>
</evidence>
<reference evidence="8 9" key="1">
    <citation type="journal article" date="2021" name="bioRxiv">
        <title>Chromosome-scale and haplotype-resolved genome assembly of a tetraploid potato cultivar.</title>
        <authorList>
            <person name="Sun H."/>
            <person name="Jiao W.-B."/>
            <person name="Krause K."/>
            <person name="Campoy J.A."/>
            <person name="Goel M."/>
            <person name="Folz-Donahue K."/>
            <person name="Kukat C."/>
            <person name="Huettel B."/>
            <person name="Schneeberger K."/>
        </authorList>
    </citation>
    <scope>NUCLEOTIDE SEQUENCE [LARGE SCALE GENOMIC DNA]</scope>
    <source>
        <strain evidence="8">SolTubOtavaFocal</strain>
        <tissue evidence="8">Leaves</tissue>
    </source>
</reference>
<keyword evidence="9" id="KW-1185">Reference proteome</keyword>
<dbReference type="InterPro" id="IPR058922">
    <property type="entry name" value="WHD_DRP"/>
</dbReference>
<keyword evidence="1" id="KW-0433">Leucine-rich repeat</keyword>